<keyword evidence="6 11" id="KW-0378">Hydrolase</keyword>
<evidence type="ECO:0000313" key="11">
    <source>
        <dbReference type="EMBL" id="OZG54564.1"/>
    </source>
</evidence>
<organism evidence="11 12">
    <name type="scientific">Alloscardovia macacae</name>
    <dbReference type="NCBI Taxonomy" id="1160091"/>
    <lineage>
        <taxon>Bacteria</taxon>
        <taxon>Bacillati</taxon>
        <taxon>Actinomycetota</taxon>
        <taxon>Actinomycetes</taxon>
        <taxon>Bifidobacteriales</taxon>
        <taxon>Bifidobacteriaceae</taxon>
        <taxon>Alloscardovia</taxon>
    </lineage>
</organism>
<dbReference type="InterPro" id="IPR015797">
    <property type="entry name" value="NUDIX_hydrolase-like_dom_sf"/>
</dbReference>
<dbReference type="InterPro" id="IPR000086">
    <property type="entry name" value="NUDIX_hydrolase_dom"/>
</dbReference>
<keyword evidence="5" id="KW-0479">Metal-binding</keyword>
<dbReference type="GO" id="GO:0035529">
    <property type="term" value="F:NADH pyrophosphatase activity"/>
    <property type="evidence" value="ECO:0007669"/>
    <property type="project" value="TreeGrafter"/>
</dbReference>
<dbReference type="PANTHER" id="PTHR42904:SF6">
    <property type="entry name" value="NAD-CAPPED RNA HYDROLASE NUDT12"/>
    <property type="match status" value="1"/>
</dbReference>
<dbReference type="SUPFAM" id="SSF55811">
    <property type="entry name" value="Nudix"/>
    <property type="match status" value="1"/>
</dbReference>
<dbReference type="Pfam" id="PF00293">
    <property type="entry name" value="NUDIX"/>
    <property type="match status" value="1"/>
</dbReference>
<dbReference type="Pfam" id="PF09297">
    <property type="entry name" value="Zn_ribbon_NUD"/>
    <property type="match status" value="1"/>
</dbReference>
<comment type="caution">
    <text evidence="11">The sequence shown here is derived from an EMBL/GenBank/DDBJ whole genome shotgun (WGS) entry which is preliminary data.</text>
</comment>
<proteinExistence type="inferred from homology"/>
<evidence type="ECO:0000256" key="1">
    <source>
        <dbReference type="ARBA" id="ARBA00001946"/>
    </source>
</evidence>
<protein>
    <recommendedName>
        <fullName evidence="4">NAD(+) diphosphatase</fullName>
        <ecNumber evidence="4">3.6.1.22</ecNumber>
    </recommendedName>
</protein>
<dbReference type="InterPro" id="IPR050241">
    <property type="entry name" value="NAD-cap_RNA_hydrolase_NudC"/>
</dbReference>
<keyword evidence="7" id="KW-0460">Magnesium</keyword>
<dbReference type="Gene3D" id="3.90.79.10">
    <property type="entry name" value="Nucleoside Triphosphate Pyrophosphohydrolase"/>
    <property type="match status" value="1"/>
</dbReference>
<dbReference type="PROSITE" id="PS51462">
    <property type="entry name" value="NUDIX"/>
    <property type="match status" value="1"/>
</dbReference>
<dbReference type="InterPro" id="IPR015375">
    <property type="entry name" value="NADH_PPase-like_N"/>
</dbReference>
<comment type="similarity">
    <text evidence="3">Belongs to the Nudix hydrolase family. NudC subfamily.</text>
</comment>
<dbReference type="GO" id="GO:0019677">
    <property type="term" value="P:NAD+ catabolic process"/>
    <property type="evidence" value="ECO:0007669"/>
    <property type="project" value="TreeGrafter"/>
</dbReference>
<comment type="cofactor">
    <cofactor evidence="1">
        <name>Mg(2+)</name>
        <dbReference type="ChEBI" id="CHEBI:18420"/>
    </cofactor>
</comment>
<dbReference type="Gene3D" id="3.40.50.1820">
    <property type="entry name" value="alpha/beta hydrolase"/>
    <property type="match status" value="1"/>
</dbReference>
<evidence type="ECO:0000256" key="6">
    <source>
        <dbReference type="ARBA" id="ARBA00022801"/>
    </source>
</evidence>
<evidence type="ECO:0000256" key="5">
    <source>
        <dbReference type="ARBA" id="ARBA00022723"/>
    </source>
</evidence>
<evidence type="ECO:0000256" key="2">
    <source>
        <dbReference type="ARBA" id="ARBA00001947"/>
    </source>
</evidence>
<reference evidence="11 12" key="1">
    <citation type="journal article" date="2017" name="BMC Genomics">
        <title>Comparative genomic and phylogenomic analyses of the Bifidobacteriaceae family.</title>
        <authorList>
            <person name="Lugli G.A."/>
            <person name="Milani C."/>
            <person name="Turroni F."/>
            <person name="Duranti S."/>
            <person name="Mancabelli L."/>
            <person name="Mangifesta M."/>
            <person name="Ferrario C."/>
            <person name="Modesto M."/>
            <person name="Mattarelli P."/>
            <person name="Jiri K."/>
            <person name="van Sinderen D."/>
            <person name="Ventura M."/>
        </authorList>
    </citation>
    <scope>NUCLEOTIDE SEQUENCE [LARGE SCALE GENOMIC DNA]</scope>
    <source>
        <strain evidence="11 12">DSM 24762</strain>
    </source>
</reference>
<evidence type="ECO:0000313" key="12">
    <source>
        <dbReference type="Proteomes" id="UP000243657"/>
    </source>
</evidence>
<accession>A0A261F644</accession>
<evidence type="ECO:0000256" key="3">
    <source>
        <dbReference type="ARBA" id="ARBA00009595"/>
    </source>
</evidence>
<dbReference type="InterPro" id="IPR015376">
    <property type="entry name" value="Znr_NADH_PPase"/>
</dbReference>
<evidence type="ECO:0000256" key="7">
    <source>
        <dbReference type="ARBA" id="ARBA00022842"/>
    </source>
</evidence>
<dbReference type="GO" id="GO:0005829">
    <property type="term" value="C:cytosol"/>
    <property type="evidence" value="ECO:0007669"/>
    <property type="project" value="TreeGrafter"/>
</dbReference>
<dbReference type="Proteomes" id="UP000243657">
    <property type="component" value="Unassembled WGS sequence"/>
</dbReference>
<dbReference type="GO" id="GO:0006742">
    <property type="term" value="P:NADP+ catabolic process"/>
    <property type="evidence" value="ECO:0007669"/>
    <property type="project" value="TreeGrafter"/>
</dbReference>
<dbReference type="CDD" id="cd03429">
    <property type="entry name" value="NUDIX_NADH_pyrophosphatase_Nudt13"/>
    <property type="match status" value="1"/>
</dbReference>
<keyword evidence="8" id="KW-0520">NAD</keyword>
<dbReference type="InterPro" id="IPR029058">
    <property type="entry name" value="AB_hydrolase_fold"/>
</dbReference>
<dbReference type="EC" id="3.6.1.22" evidence="4"/>
<gene>
    <name evidence="11" type="ORF">ALMA_0511</name>
</gene>
<comment type="catalytic activity">
    <reaction evidence="9">
        <text>a 5'-end NAD(+)-phospho-ribonucleoside in mRNA + H2O = a 5'-end phospho-adenosine-phospho-ribonucleoside in mRNA + beta-nicotinamide D-ribonucleotide + 2 H(+)</text>
        <dbReference type="Rhea" id="RHEA:60876"/>
        <dbReference type="Rhea" id="RHEA-COMP:15698"/>
        <dbReference type="Rhea" id="RHEA-COMP:15719"/>
        <dbReference type="ChEBI" id="CHEBI:14649"/>
        <dbReference type="ChEBI" id="CHEBI:15377"/>
        <dbReference type="ChEBI" id="CHEBI:15378"/>
        <dbReference type="ChEBI" id="CHEBI:144029"/>
        <dbReference type="ChEBI" id="CHEBI:144051"/>
    </reaction>
    <physiologicalReaction direction="left-to-right" evidence="9">
        <dbReference type="Rhea" id="RHEA:60877"/>
    </physiologicalReaction>
</comment>
<sequence length="640" mass="70205">MALQYFDIPVYTYHRALTASSAPENPPLVLIHAFPVDHHVWDETARALTSLLDGSDHDVTVLAVDMPGAGVNPPADADVVGEVAEDGAYTEAMDRLAESIVRAVEGCGYEKAIYAGISMGGYTTLSLARQFPDALAGVALCDTKPDADSAEQRARRLAAAELAERDATLAPVLHFAEPKDGDSAFKKSSTFIEQFRAWINAQTPAGIAWRQRMAAGRRDEWDTLRSISAPAAIISGTRDDSAAPDVMRPMAQALVDGGNPHVQFTEILDSGHFTSFEQPEQVARALDELIQTVVREADAPAQRSSHSALQQLQDLRVSEPLRDVPLTLGGVQWNVEKREELGEADWCETLKSPDMHVIFVHNGRVALAKDGMSPSVTTGHQRHLAVVPGSYVSDEVGVYRNALSFLGSVDGQSFVAVDVSRIALKVELIQKAVVQYDWINLREVASLLSARDAQLAAIAVGLERWHSKALYCGYCGARNRLNHAGWAMKCSEIPTHEGFPRIEPSMIVRITDAQDRILLQNNLAWEEGRYSVCSGFVEIGESVEHSVCREVFEELGIHVENVHYLGSQPWPYPGALMLAYEAQAEEGSVHITVDHTEVRDAQWFSRDELMSALARGQVHLPGVDSIALRMIEQWYGATLR</sequence>
<name>A0A261F644_9BIFI</name>
<dbReference type="Gene3D" id="3.90.79.20">
    <property type="match status" value="1"/>
</dbReference>
<evidence type="ECO:0000259" key="10">
    <source>
        <dbReference type="PROSITE" id="PS51462"/>
    </source>
</evidence>
<keyword evidence="12" id="KW-1185">Reference proteome</keyword>
<feature type="domain" description="Nudix hydrolase" evidence="10">
    <location>
        <begin position="500"/>
        <end position="627"/>
    </location>
</feature>
<comment type="cofactor">
    <cofactor evidence="2">
        <name>Zn(2+)</name>
        <dbReference type="ChEBI" id="CHEBI:29105"/>
    </cofactor>
</comment>
<dbReference type="Pfam" id="PF09296">
    <property type="entry name" value="NUDIX-like"/>
    <property type="match status" value="1"/>
</dbReference>
<dbReference type="GO" id="GO:0046872">
    <property type="term" value="F:metal ion binding"/>
    <property type="evidence" value="ECO:0007669"/>
    <property type="project" value="UniProtKB-KW"/>
</dbReference>
<dbReference type="RefSeq" id="WP_094726268.1">
    <property type="nucleotide sequence ID" value="NZ_JBHLWS010000005.1"/>
</dbReference>
<dbReference type="SUPFAM" id="SSF53474">
    <property type="entry name" value="alpha/beta-Hydrolases"/>
    <property type="match status" value="1"/>
</dbReference>
<dbReference type="Pfam" id="PF00561">
    <property type="entry name" value="Abhydrolase_1"/>
    <property type="match status" value="1"/>
</dbReference>
<dbReference type="InterPro" id="IPR000073">
    <property type="entry name" value="AB_hydrolase_1"/>
</dbReference>
<evidence type="ECO:0000256" key="8">
    <source>
        <dbReference type="ARBA" id="ARBA00023027"/>
    </source>
</evidence>
<dbReference type="AlphaFoldDB" id="A0A261F644"/>
<dbReference type="EMBL" id="MWWT01000004">
    <property type="protein sequence ID" value="OZG54564.1"/>
    <property type="molecule type" value="Genomic_DNA"/>
</dbReference>
<dbReference type="NCBIfam" id="NF001299">
    <property type="entry name" value="PRK00241.1"/>
    <property type="match status" value="1"/>
</dbReference>
<evidence type="ECO:0000256" key="9">
    <source>
        <dbReference type="ARBA" id="ARBA00023679"/>
    </source>
</evidence>
<dbReference type="PANTHER" id="PTHR42904">
    <property type="entry name" value="NUDIX HYDROLASE, NUDC SUBFAMILY"/>
    <property type="match status" value="1"/>
</dbReference>
<evidence type="ECO:0000256" key="4">
    <source>
        <dbReference type="ARBA" id="ARBA00012381"/>
    </source>
</evidence>
<dbReference type="InterPro" id="IPR049734">
    <property type="entry name" value="NudC-like_C"/>
</dbReference>